<comment type="caution">
    <text evidence="3">The sequence shown here is derived from an EMBL/GenBank/DDBJ whole genome shotgun (WGS) entry which is preliminary data.</text>
</comment>
<evidence type="ECO:0000256" key="2">
    <source>
        <dbReference type="SAM" id="SignalP"/>
    </source>
</evidence>
<accession>A0A8J2SAA4</accession>
<name>A0A8J2SAA4_9STRA</name>
<dbReference type="EMBL" id="CAKKNE010000002">
    <property type="protein sequence ID" value="CAH0367550.1"/>
    <property type="molecule type" value="Genomic_DNA"/>
</dbReference>
<evidence type="ECO:0000313" key="3">
    <source>
        <dbReference type="EMBL" id="CAH0367550.1"/>
    </source>
</evidence>
<feature type="chain" id="PRO_5035234511" description="RNA helicase" evidence="2">
    <location>
        <begin position="18"/>
        <end position="332"/>
    </location>
</feature>
<feature type="signal peptide" evidence="2">
    <location>
        <begin position="1"/>
        <end position="17"/>
    </location>
</feature>
<keyword evidence="4" id="KW-1185">Reference proteome</keyword>
<sequence>MRLLLLILSTTTTLVQPRTEFLKCAHRLKAYGAAWLARTELLARQPLSQNKDALEYASFHILIYSMRLGATALKAVDDSWWVNHISGYEHGVFRMKGKEASDTNVNAMVEILTNKLCVPRTTPPTSTLALIPFYGGLTRDGARDRGIDEETPNTGTAHSVSSGATKLKTLKAVLCSALSFCKAALVGVCTPGDYESVNELIRTLPAGQARAVLLNCAKAPAYTPYKLLRMVQRHAKGNLNASQVAPAARGVVPWLSSLEYEFVLYDEADQTLHFEGTALRDVFDVLTQHPDYYVAPQRYEKGWGGIPRFVLQGNLSRSMNKCERSLPRLAYT</sequence>
<dbReference type="Proteomes" id="UP000789595">
    <property type="component" value="Unassembled WGS sequence"/>
</dbReference>
<evidence type="ECO:0000313" key="4">
    <source>
        <dbReference type="Proteomes" id="UP000789595"/>
    </source>
</evidence>
<gene>
    <name evidence="3" type="ORF">PECAL_2P05750</name>
</gene>
<feature type="region of interest" description="Disordered" evidence="1">
    <location>
        <begin position="142"/>
        <end position="161"/>
    </location>
</feature>
<evidence type="ECO:0000256" key="1">
    <source>
        <dbReference type="SAM" id="MobiDB-lite"/>
    </source>
</evidence>
<evidence type="ECO:0008006" key="5">
    <source>
        <dbReference type="Google" id="ProtNLM"/>
    </source>
</evidence>
<proteinExistence type="predicted"/>
<dbReference type="AlphaFoldDB" id="A0A8J2SAA4"/>
<keyword evidence="2" id="KW-0732">Signal</keyword>
<protein>
    <recommendedName>
        <fullName evidence="5">RNA helicase</fullName>
    </recommendedName>
</protein>
<organism evidence="3 4">
    <name type="scientific">Pelagomonas calceolata</name>
    <dbReference type="NCBI Taxonomy" id="35677"/>
    <lineage>
        <taxon>Eukaryota</taxon>
        <taxon>Sar</taxon>
        <taxon>Stramenopiles</taxon>
        <taxon>Ochrophyta</taxon>
        <taxon>Pelagophyceae</taxon>
        <taxon>Pelagomonadales</taxon>
        <taxon>Pelagomonadaceae</taxon>
        <taxon>Pelagomonas</taxon>
    </lineage>
</organism>
<feature type="compositionally biased region" description="Polar residues" evidence="1">
    <location>
        <begin position="152"/>
        <end position="161"/>
    </location>
</feature>
<reference evidence="3" key="1">
    <citation type="submission" date="2021-11" db="EMBL/GenBank/DDBJ databases">
        <authorList>
            <consortium name="Genoscope - CEA"/>
            <person name="William W."/>
        </authorList>
    </citation>
    <scope>NUCLEOTIDE SEQUENCE</scope>
</reference>